<dbReference type="PANTHER" id="PTHR43782">
    <property type="entry name" value="ARGINASE"/>
    <property type="match status" value="1"/>
</dbReference>
<keyword evidence="8 10" id="KW-0464">Manganese</keyword>
<keyword evidence="4 13" id="KW-0835">Urea cycle</keyword>
<evidence type="ECO:0000256" key="7">
    <source>
        <dbReference type="ARBA" id="ARBA00022801"/>
    </source>
</evidence>
<evidence type="ECO:0000256" key="4">
    <source>
        <dbReference type="ARBA" id="ARBA00022436"/>
    </source>
</evidence>
<feature type="binding site" evidence="10">
    <location>
        <position position="252"/>
    </location>
    <ligand>
        <name>Mn(2+)</name>
        <dbReference type="ChEBI" id="CHEBI:29035"/>
        <label>1</label>
    </ligand>
</feature>
<evidence type="ECO:0000256" key="8">
    <source>
        <dbReference type="ARBA" id="ARBA00023211"/>
    </source>
</evidence>
<dbReference type="EMBL" id="CAXKWB010013020">
    <property type="protein sequence ID" value="CAL4106302.1"/>
    <property type="molecule type" value="Genomic_DNA"/>
</dbReference>
<evidence type="ECO:0000256" key="11">
    <source>
        <dbReference type="PROSITE-ProRule" id="PRU00742"/>
    </source>
</evidence>
<feature type="non-terminal residue" evidence="14">
    <location>
        <position position="327"/>
    </location>
</feature>
<feature type="binding site" evidence="10">
    <location>
        <position position="119"/>
    </location>
    <ligand>
        <name>Mn(2+)</name>
        <dbReference type="ChEBI" id="CHEBI:29035"/>
        <label>1</label>
    </ligand>
</feature>
<feature type="binding site" evidence="10">
    <location>
        <position position="146"/>
    </location>
    <ligand>
        <name>Mn(2+)</name>
        <dbReference type="ChEBI" id="CHEBI:29035"/>
        <label>1</label>
    </ligand>
</feature>
<keyword evidence="6 10" id="KW-0479">Metal-binding</keyword>
<comment type="caution">
    <text evidence="14">The sequence shown here is derived from an EMBL/GenBank/DDBJ whole genome shotgun (WGS) entry which is preliminary data.</text>
</comment>
<dbReference type="InterPro" id="IPR006035">
    <property type="entry name" value="Ureohydrolase"/>
</dbReference>
<dbReference type="InterPro" id="IPR020855">
    <property type="entry name" value="Ureohydrolase_Mn_BS"/>
</dbReference>
<dbReference type="CDD" id="cd09989">
    <property type="entry name" value="Arginase"/>
    <property type="match status" value="1"/>
</dbReference>
<dbReference type="GO" id="GO:0005634">
    <property type="term" value="C:nucleus"/>
    <property type="evidence" value="ECO:0007669"/>
    <property type="project" value="TreeGrafter"/>
</dbReference>
<comment type="catalytic activity">
    <reaction evidence="9 13">
        <text>L-arginine + H2O = urea + L-ornithine</text>
        <dbReference type="Rhea" id="RHEA:20569"/>
        <dbReference type="ChEBI" id="CHEBI:15377"/>
        <dbReference type="ChEBI" id="CHEBI:16199"/>
        <dbReference type="ChEBI" id="CHEBI:32682"/>
        <dbReference type="ChEBI" id="CHEBI:46911"/>
        <dbReference type="EC" id="3.5.3.1"/>
    </reaction>
</comment>
<keyword evidence="5 13" id="KW-0056">Arginine metabolism</keyword>
<feature type="binding site" evidence="10">
    <location>
        <position position="148"/>
    </location>
    <ligand>
        <name>Mn(2+)</name>
        <dbReference type="ChEBI" id="CHEBI:29035"/>
        <label>1</label>
    </ligand>
</feature>
<dbReference type="PROSITE" id="PS51409">
    <property type="entry name" value="ARGINASE_2"/>
    <property type="match status" value="1"/>
</dbReference>
<evidence type="ECO:0000256" key="9">
    <source>
        <dbReference type="ARBA" id="ARBA00047391"/>
    </source>
</evidence>
<evidence type="ECO:0000256" key="13">
    <source>
        <dbReference type="RuleBase" id="RU361159"/>
    </source>
</evidence>
<gene>
    <name evidence="14" type="ORF">MNOR_LOCUS18306</name>
</gene>
<dbReference type="FunFam" id="3.40.800.10:FF:000012">
    <property type="entry name" value="Arginase"/>
    <property type="match status" value="1"/>
</dbReference>
<dbReference type="PROSITE" id="PS01053">
    <property type="entry name" value="ARGINASE_1"/>
    <property type="match status" value="1"/>
</dbReference>
<accession>A0AAV2QXM8</accession>
<dbReference type="Pfam" id="PF00491">
    <property type="entry name" value="Arginase"/>
    <property type="match status" value="1"/>
</dbReference>
<proteinExistence type="inferred from homology"/>
<evidence type="ECO:0000256" key="5">
    <source>
        <dbReference type="ARBA" id="ARBA00022503"/>
    </source>
</evidence>
<evidence type="ECO:0000256" key="2">
    <source>
        <dbReference type="ARBA" id="ARBA00012168"/>
    </source>
</evidence>
<evidence type="ECO:0000256" key="3">
    <source>
        <dbReference type="ARBA" id="ARBA00018123"/>
    </source>
</evidence>
<dbReference type="GO" id="GO:0004053">
    <property type="term" value="F:arginase activity"/>
    <property type="evidence" value="ECO:0007669"/>
    <property type="project" value="UniProtKB-EC"/>
</dbReference>
<evidence type="ECO:0000256" key="1">
    <source>
        <dbReference type="ARBA" id="ARBA00005098"/>
    </source>
</evidence>
<sequence length="327" mass="35383">MLGRVTRALRPALPRLQSVKDLHVGVLGAPFNKGQRKPGVTQGPEAIRATGVLQRLQQLGDEIQDYGDVTPAETTIEVKLGPDGERNLESVLEYNRMLAGRVQKVLTETELCVTIGGDHSISIGSVYGHAQHAKNKEVVILWVDAHSDINTGSTSDSGNMHGMPVAYLLRELADKMNRLYEWPHPCISASNIAYIGLRDVDPGEKDAMSKLGILNYSVDDVDVHGLNKVIDNCMKHLNPGPYRPLHLSFDIDALDPSEAPSTGTPVRGGLTLREGQQIVDAARMSGNLRAIDMVEVNPTLGSVTSAEHTADAAKYILITAINGFRGT</sequence>
<feature type="binding site" evidence="10">
    <location>
        <position position="144"/>
    </location>
    <ligand>
        <name>Mn(2+)</name>
        <dbReference type="ChEBI" id="CHEBI:29035"/>
        <label>1</label>
    </ligand>
</feature>
<name>A0AAV2QXM8_MEGNR</name>
<dbReference type="Gene3D" id="3.40.800.10">
    <property type="entry name" value="Ureohydrolase domain"/>
    <property type="match status" value="1"/>
</dbReference>
<dbReference type="EC" id="3.5.3.1" evidence="2 13"/>
<dbReference type="GO" id="GO:0030145">
    <property type="term" value="F:manganese ion binding"/>
    <property type="evidence" value="ECO:0007669"/>
    <property type="project" value="TreeGrafter"/>
</dbReference>
<dbReference type="GO" id="GO:0005829">
    <property type="term" value="C:cytosol"/>
    <property type="evidence" value="ECO:0007669"/>
    <property type="project" value="TreeGrafter"/>
</dbReference>
<evidence type="ECO:0000256" key="6">
    <source>
        <dbReference type="ARBA" id="ARBA00022723"/>
    </source>
</evidence>
<feature type="binding site" evidence="10">
    <location>
        <position position="250"/>
    </location>
    <ligand>
        <name>Mn(2+)</name>
        <dbReference type="ChEBI" id="CHEBI:29035"/>
        <label>1</label>
    </ligand>
</feature>
<dbReference type="PIRSF" id="PIRSF036979">
    <property type="entry name" value="Arginase"/>
    <property type="match status" value="1"/>
</dbReference>
<protein>
    <recommendedName>
        <fullName evidence="3 13">Arginase</fullName>
        <ecNumber evidence="2 13">3.5.3.1</ecNumber>
    </recommendedName>
</protein>
<dbReference type="PRINTS" id="PR00116">
    <property type="entry name" value="ARGINASE"/>
</dbReference>
<dbReference type="Proteomes" id="UP001497623">
    <property type="component" value="Unassembled WGS sequence"/>
</dbReference>
<dbReference type="GO" id="GO:0000050">
    <property type="term" value="P:urea cycle"/>
    <property type="evidence" value="ECO:0007669"/>
    <property type="project" value="UniProtKB-KW"/>
</dbReference>
<evidence type="ECO:0000256" key="10">
    <source>
        <dbReference type="PIRSR" id="PIRSR036979-1"/>
    </source>
</evidence>
<comment type="cofactor">
    <cofactor evidence="10 13">
        <name>Mn(2+)</name>
        <dbReference type="ChEBI" id="CHEBI:29035"/>
    </cofactor>
    <text evidence="10 13">Binds 2 manganese ions per subunit.</text>
</comment>
<evidence type="ECO:0000256" key="12">
    <source>
        <dbReference type="RuleBase" id="RU003684"/>
    </source>
</evidence>
<comment type="pathway">
    <text evidence="1 13">Nitrogen metabolism; urea cycle; L-ornithine and urea from L-arginine: step 1/1.</text>
</comment>
<organism evidence="14 15">
    <name type="scientific">Meganyctiphanes norvegica</name>
    <name type="common">Northern krill</name>
    <name type="synonym">Thysanopoda norvegica</name>
    <dbReference type="NCBI Taxonomy" id="48144"/>
    <lineage>
        <taxon>Eukaryota</taxon>
        <taxon>Metazoa</taxon>
        <taxon>Ecdysozoa</taxon>
        <taxon>Arthropoda</taxon>
        <taxon>Crustacea</taxon>
        <taxon>Multicrustacea</taxon>
        <taxon>Malacostraca</taxon>
        <taxon>Eumalacostraca</taxon>
        <taxon>Eucarida</taxon>
        <taxon>Euphausiacea</taxon>
        <taxon>Euphausiidae</taxon>
        <taxon>Meganyctiphanes</taxon>
    </lineage>
</organism>
<dbReference type="NCBIfam" id="TIGR01229">
    <property type="entry name" value="rocF_arginase"/>
    <property type="match status" value="1"/>
</dbReference>
<comment type="similarity">
    <text evidence="11 12">Belongs to the arginase family.</text>
</comment>
<reference evidence="14 15" key="1">
    <citation type="submission" date="2024-05" db="EMBL/GenBank/DDBJ databases">
        <authorList>
            <person name="Wallberg A."/>
        </authorList>
    </citation>
    <scope>NUCLEOTIDE SEQUENCE [LARGE SCALE GENOMIC DNA]</scope>
</reference>
<dbReference type="InterPro" id="IPR023696">
    <property type="entry name" value="Ureohydrolase_dom_sf"/>
</dbReference>
<keyword evidence="7 12" id="KW-0378">Hydrolase</keyword>
<dbReference type="PANTHER" id="PTHR43782:SF3">
    <property type="entry name" value="ARGINASE"/>
    <property type="match status" value="1"/>
</dbReference>
<dbReference type="AlphaFoldDB" id="A0AAV2QXM8"/>
<evidence type="ECO:0000313" key="15">
    <source>
        <dbReference type="Proteomes" id="UP001497623"/>
    </source>
</evidence>
<dbReference type="SUPFAM" id="SSF52768">
    <property type="entry name" value="Arginase/deacetylase"/>
    <property type="match status" value="1"/>
</dbReference>
<dbReference type="InterPro" id="IPR014033">
    <property type="entry name" value="Arginase"/>
</dbReference>
<evidence type="ECO:0000313" key="14">
    <source>
        <dbReference type="EMBL" id="CAL4106302.1"/>
    </source>
</evidence>
<keyword evidence="15" id="KW-1185">Reference proteome</keyword>
<dbReference type="GO" id="GO:0006525">
    <property type="term" value="P:arginine metabolic process"/>
    <property type="evidence" value="ECO:0007669"/>
    <property type="project" value="UniProtKB-KW"/>
</dbReference>